<accession>A0AAN9YHJ0</accession>
<proteinExistence type="predicted"/>
<evidence type="ECO:0008006" key="4">
    <source>
        <dbReference type="Google" id="ProtNLM"/>
    </source>
</evidence>
<dbReference type="Proteomes" id="UP001320245">
    <property type="component" value="Unassembled WGS sequence"/>
</dbReference>
<keyword evidence="3" id="KW-1185">Reference proteome</keyword>
<dbReference type="AlphaFoldDB" id="A0AAN9YHJ0"/>
<evidence type="ECO:0000313" key="3">
    <source>
        <dbReference type="Proteomes" id="UP001320245"/>
    </source>
</evidence>
<sequence>MMDDTISLTDYMNGIAPDDSDLTPDFDFTEFKEDLLEAIDGINAFGPFSAGGSLAMVTGLSSTDPEVWIRDVGAIELPLNDVQAQKIMHKAQQSTLDRDRETTFDASVSNPWELGPEDFEIRDPYWASLTQGAMPWVKQKLGLEGDISARLDKMLLYDKTSAPRPNTDTDKPPGAFGTLTISLPSLHEGGDLVLNHGTDTEVYKSSGGQGLVACWYSDVTHHVLPVTSGYRWFLTYTLIHPPGMERPSAQGISDELLPLRRVLQRWSEEGDRTEYSHVFYVLQDQDTYENPSFKNLRGREGMRMRALEEVAASSDCELFLALLEKRIATPDERPYHKAWYYEEEEDDWIGEDESVSVAKAMVSMRSLVNSRDRELISDYMFGDESESVEVILQGEDAFDAVEPDVEDGYSGLFNDFIEVVREPVPSQTLTLLRKMLQMGHVKFDEVKQSLVPVLELRLDDRDVSFSLSAVIALSDNILDGTLPRREGLGTFRRLSKLLVEKFDFRDKPIVPSAANEPPAKWARHTYDTNQIRALEYLDNGLAEVPPELLAGFLNALILTESDGIIMQFGFKILDQIRDVCRERLERIWLPFLQFVPKVLEENQIPLPTTRYQCILGGILDAYLDKAVGKEPQASQGSLYRQPLQCRRRRRMCPECNMLNGFLVDGSLLQTRLSSPGTHLEEQLRLLSDCTYTLEYQTIGTAWLIVKTPTHDPRRVHWEKCFHYAQEVIKQIDQSKLAAVLGDTDYRRITTMSHLRCASVAPASVPDVSSTSIQAPVAGNQQPSIPGAGRWGIGAMSPMPAVSEHPQPAPVAGVKRSAPPSDQVIDLTWMD</sequence>
<organism evidence="2 3">
    <name type="scientific">Cytospora paraplurivora</name>
    <dbReference type="NCBI Taxonomy" id="2898453"/>
    <lineage>
        <taxon>Eukaryota</taxon>
        <taxon>Fungi</taxon>
        <taxon>Dikarya</taxon>
        <taxon>Ascomycota</taxon>
        <taxon>Pezizomycotina</taxon>
        <taxon>Sordariomycetes</taxon>
        <taxon>Sordariomycetidae</taxon>
        <taxon>Diaporthales</taxon>
        <taxon>Cytosporaceae</taxon>
        <taxon>Cytospora</taxon>
    </lineage>
</organism>
<gene>
    <name evidence="2" type="ORF">SLS53_004202</name>
</gene>
<reference evidence="2 3" key="1">
    <citation type="journal article" date="2023" name="PLoS ONE">
        <title>Cytospora paraplurivora sp. nov. isolated from orchards with fruit tree decline syndrome in Ontario, Canada.</title>
        <authorList>
            <person name="Ilyukhin E."/>
            <person name="Nguyen H.D.T."/>
            <person name="Castle A.J."/>
            <person name="Ellouze W."/>
        </authorList>
    </citation>
    <scope>NUCLEOTIDE SEQUENCE [LARGE SCALE GENOMIC DNA]</scope>
    <source>
        <strain evidence="2 3">FDS-564</strain>
    </source>
</reference>
<name>A0AAN9YHJ0_9PEZI</name>
<dbReference type="PANTHER" id="PTHR33099:SF7">
    <property type="entry name" value="MYND-TYPE DOMAIN-CONTAINING PROTEIN"/>
    <property type="match status" value="1"/>
</dbReference>
<dbReference type="EMBL" id="JAJSPL020000014">
    <property type="protein sequence ID" value="KAK7743117.1"/>
    <property type="molecule type" value="Genomic_DNA"/>
</dbReference>
<dbReference type="PANTHER" id="PTHR33099">
    <property type="entry name" value="FE2OG DIOXYGENASE DOMAIN-CONTAINING PROTEIN"/>
    <property type="match status" value="1"/>
</dbReference>
<dbReference type="Gene3D" id="2.60.120.620">
    <property type="entry name" value="q2cbj1_9rhob like domain"/>
    <property type="match status" value="1"/>
</dbReference>
<protein>
    <recommendedName>
        <fullName evidence="4">Prolyl 4-hydroxylase alpha subunit Fe(2+) 2OG dioxygenase domain-containing protein</fullName>
    </recommendedName>
</protein>
<comment type="caution">
    <text evidence="2">The sequence shown here is derived from an EMBL/GenBank/DDBJ whole genome shotgun (WGS) entry which is preliminary data.</text>
</comment>
<feature type="region of interest" description="Disordered" evidence="1">
    <location>
        <begin position="799"/>
        <end position="830"/>
    </location>
</feature>
<evidence type="ECO:0000256" key="1">
    <source>
        <dbReference type="SAM" id="MobiDB-lite"/>
    </source>
</evidence>
<evidence type="ECO:0000313" key="2">
    <source>
        <dbReference type="EMBL" id="KAK7743117.1"/>
    </source>
</evidence>